<comment type="similarity">
    <text evidence="2">Belongs to the bacterial PQQ dehydrogenase family.</text>
</comment>
<evidence type="ECO:0000259" key="7">
    <source>
        <dbReference type="Pfam" id="PF13360"/>
    </source>
</evidence>
<dbReference type="AlphaFoldDB" id="A0A7W7VKY6"/>
<reference evidence="8 9" key="1">
    <citation type="submission" date="2020-08" db="EMBL/GenBank/DDBJ databases">
        <title>Genomic Encyclopedia of Type Strains, Phase III (KMG-III): the genomes of soil and plant-associated and newly described type strains.</title>
        <authorList>
            <person name="Whitman W."/>
        </authorList>
    </citation>
    <scope>NUCLEOTIDE SEQUENCE [LARGE SCALE GENOMIC DNA]</scope>
    <source>
        <strain evidence="8 9">CECT 8840</strain>
    </source>
</reference>
<feature type="domain" description="Pyrrolo-quinoline quinone repeat" evidence="6">
    <location>
        <begin position="59"/>
        <end position="323"/>
    </location>
</feature>
<accession>A0A7W7VKY6</accession>
<evidence type="ECO:0000256" key="3">
    <source>
        <dbReference type="ARBA" id="ARBA00023002"/>
    </source>
</evidence>
<dbReference type="InterPro" id="IPR018391">
    <property type="entry name" value="PQQ_b-propeller_rpt"/>
</dbReference>
<evidence type="ECO:0000256" key="2">
    <source>
        <dbReference type="ARBA" id="ARBA00008156"/>
    </source>
</evidence>
<feature type="region of interest" description="Disordered" evidence="4">
    <location>
        <begin position="38"/>
        <end position="74"/>
    </location>
</feature>
<dbReference type="Pfam" id="PF13360">
    <property type="entry name" value="PQQ_2"/>
    <property type="match status" value="1"/>
</dbReference>
<dbReference type="EC" id="1.1.2.6" evidence="8"/>
<feature type="signal peptide" evidence="5">
    <location>
        <begin position="1"/>
        <end position="35"/>
    </location>
</feature>
<dbReference type="InterPro" id="IPR011047">
    <property type="entry name" value="Quinoprotein_ADH-like_sf"/>
</dbReference>
<gene>
    <name evidence="8" type="ORF">FHS44_001263</name>
</gene>
<feature type="chain" id="PRO_5030930514" evidence="5">
    <location>
        <begin position="36"/>
        <end position="552"/>
    </location>
</feature>
<comment type="cofactor">
    <cofactor evidence="1">
        <name>pyrroloquinoline quinone</name>
        <dbReference type="ChEBI" id="CHEBI:58442"/>
    </cofactor>
</comment>
<comment type="caution">
    <text evidence="8">The sequence shown here is derived from an EMBL/GenBank/DDBJ whole genome shotgun (WGS) entry which is preliminary data.</text>
</comment>
<keyword evidence="5" id="KW-0732">Signal</keyword>
<evidence type="ECO:0000259" key="6">
    <source>
        <dbReference type="Pfam" id="PF01011"/>
    </source>
</evidence>
<evidence type="ECO:0000313" key="9">
    <source>
        <dbReference type="Proteomes" id="UP000552644"/>
    </source>
</evidence>
<keyword evidence="9" id="KW-1185">Reference proteome</keyword>
<dbReference type="Proteomes" id="UP000552644">
    <property type="component" value="Unassembled WGS sequence"/>
</dbReference>
<evidence type="ECO:0000256" key="4">
    <source>
        <dbReference type="SAM" id="MobiDB-lite"/>
    </source>
</evidence>
<evidence type="ECO:0000256" key="1">
    <source>
        <dbReference type="ARBA" id="ARBA00001931"/>
    </source>
</evidence>
<dbReference type="RefSeq" id="WP_184712877.1">
    <property type="nucleotide sequence ID" value="NZ_JACHJP010000001.1"/>
</dbReference>
<evidence type="ECO:0000256" key="5">
    <source>
        <dbReference type="SAM" id="SignalP"/>
    </source>
</evidence>
<dbReference type="SMART" id="SM00564">
    <property type="entry name" value="PQQ"/>
    <property type="match status" value="7"/>
</dbReference>
<evidence type="ECO:0000313" key="8">
    <source>
        <dbReference type="EMBL" id="MBB4914191.1"/>
    </source>
</evidence>
<name>A0A7W7VKY6_9ACTN</name>
<organism evidence="8 9">
    <name type="scientific">Streptosporangium saharense</name>
    <dbReference type="NCBI Taxonomy" id="1706840"/>
    <lineage>
        <taxon>Bacteria</taxon>
        <taxon>Bacillati</taxon>
        <taxon>Actinomycetota</taxon>
        <taxon>Actinomycetes</taxon>
        <taxon>Streptosporangiales</taxon>
        <taxon>Streptosporangiaceae</taxon>
        <taxon>Streptosporangium</taxon>
    </lineage>
</organism>
<dbReference type="GO" id="GO:0047059">
    <property type="term" value="F:polyvinyl alcohol dehydrogenase (cytochrome) activity"/>
    <property type="evidence" value="ECO:0007669"/>
    <property type="project" value="UniProtKB-EC"/>
</dbReference>
<dbReference type="InterPro" id="IPR002372">
    <property type="entry name" value="PQQ_rpt_dom"/>
</dbReference>
<dbReference type="SUPFAM" id="SSF50998">
    <property type="entry name" value="Quinoprotein alcohol dehydrogenase-like"/>
    <property type="match status" value="1"/>
</dbReference>
<dbReference type="Pfam" id="PF01011">
    <property type="entry name" value="PQQ"/>
    <property type="match status" value="1"/>
</dbReference>
<feature type="domain" description="Pyrrolo-quinoline quinone repeat" evidence="7">
    <location>
        <begin position="374"/>
        <end position="505"/>
    </location>
</feature>
<sequence length="552" mass="58525">MGSRSTRRGRVLRSTAVVAASCLALLLNTPVVASAAPPDDTAQATETTALGGGSFPGDWPSWQKDLSGSRSNPFERRLTPANVGKLKLKWAFAYPKTAGTPHSQPAVVGDTIYFGAPDGHFYARDARTGAAKWDFDLSTVGPAGYGAVVQDGAAVSGGKVYFGDGRGYFYALDQRTGKLAWARQIDTEVAAGVTSSPIVFGGRVYVGVSSGQNILGKTFPCCTFRGHIDALNAETGEQVWRYYTVPEPKQNGTWPNGVPRYEPSGAGVWSTPAIDPVTRTLYVGTGQNYTGSAGNYDSVLALDITTGKARWTRKMTDVDTWRIECSARTPEDRQYCPNLDDGTALDFDLGAAPNLFRAGGRHLVGIGQKAGVYHVLDARTGKIVWQRQLSEPMPSGGLSGIQWGTSFDGQRLYVSTYMGRPGTLFAINPADGHIIWKTPNPADGCTTGGAAQYPAVCQLGHGPAVTTTPGLVWLGSMDGKMRAYSARTGEVLWTYDTITEVQGVNGLPGRGGAVSGAGGAVVSHGMVYIHSGYMFTPYPNPDHGSVLLAFGL</sequence>
<dbReference type="PANTHER" id="PTHR32303">
    <property type="entry name" value="QUINOPROTEIN ALCOHOL DEHYDROGENASE (CYTOCHROME C)"/>
    <property type="match status" value="1"/>
</dbReference>
<protein>
    <submittedName>
        <fullName evidence="8">Polyvinyl alcohol dehydrogenase (Cytochrome)</fullName>
        <ecNumber evidence="8">1.1.2.6</ecNumber>
    </submittedName>
</protein>
<dbReference type="PANTHER" id="PTHR32303:SF10">
    <property type="entry name" value="OUTER MEMBRANE PROTEIN ASSEMBLY FACTOR BAMB"/>
    <property type="match status" value="1"/>
</dbReference>
<proteinExistence type="inferred from homology"/>
<dbReference type="Gene3D" id="2.140.10.10">
    <property type="entry name" value="Quinoprotein alcohol dehydrogenase-like superfamily"/>
    <property type="match status" value="1"/>
</dbReference>
<dbReference type="EMBL" id="JACHJP010000001">
    <property type="protein sequence ID" value="MBB4914191.1"/>
    <property type="molecule type" value="Genomic_DNA"/>
</dbReference>
<keyword evidence="3 8" id="KW-0560">Oxidoreductase</keyword>